<dbReference type="GO" id="GO:0004364">
    <property type="term" value="F:glutathione transferase activity"/>
    <property type="evidence" value="ECO:0007669"/>
    <property type="project" value="TreeGrafter"/>
</dbReference>
<evidence type="ECO:0000313" key="3">
    <source>
        <dbReference type="Proteomes" id="UP000073601"/>
    </source>
</evidence>
<keyword evidence="3" id="KW-1185">Reference proteome</keyword>
<evidence type="ECO:0000259" key="1">
    <source>
        <dbReference type="PROSITE" id="PS50404"/>
    </source>
</evidence>
<dbReference type="GO" id="GO:0018834">
    <property type="term" value="F:dichloromethane dehalogenase activity"/>
    <property type="evidence" value="ECO:0007669"/>
    <property type="project" value="UniProtKB-EC"/>
</dbReference>
<dbReference type="RefSeq" id="WP_062714239.1">
    <property type="nucleotide sequence ID" value="NZ_CAWRCI010000063.1"/>
</dbReference>
<gene>
    <name evidence="2" type="primary">dcmA</name>
    <name evidence="2" type="ORF">GMA8713_04412</name>
</gene>
<dbReference type="PANTHER" id="PTHR42673:SF4">
    <property type="entry name" value="MALEYLACETOACETATE ISOMERASE"/>
    <property type="match status" value="1"/>
</dbReference>
<dbReference type="PANTHER" id="PTHR42673">
    <property type="entry name" value="MALEYLACETOACETATE ISOMERASE"/>
    <property type="match status" value="1"/>
</dbReference>
<dbReference type="Gene3D" id="1.20.1050.10">
    <property type="match status" value="1"/>
</dbReference>
<dbReference type="InterPro" id="IPR036249">
    <property type="entry name" value="Thioredoxin-like_sf"/>
</dbReference>
<proteinExistence type="predicted"/>
<name>A0A128FHV9_9GAMM</name>
<dbReference type="PROSITE" id="PS50404">
    <property type="entry name" value="GST_NTER"/>
    <property type="match status" value="1"/>
</dbReference>
<evidence type="ECO:0000313" key="2">
    <source>
        <dbReference type="EMBL" id="CZF86378.1"/>
    </source>
</evidence>
<reference evidence="3" key="1">
    <citation type="submission" date="2016-02" db="EMBL/GenBank/DDBJ databases">
        <authorList>
            <person name="Rodrigo-Torres Lidia"/>
            <person name="Arahal R.David."/>
        </authorList>
    </citation>
    <scope>NUCLEOTIDE SEQUENCE [LARGE SCALE GENOMIC DNA]</scope>
    <source>
        <strain evidence="3">CECT 8713</strain>
    </source>
</reference>
<dbReference type="GO" id="GO:0006749">
    <property type="term" value="P:glutathione metabolic process"/>
    <property type="evidence" value="ECO:0007669"/>
    <property type="project" value="TreeGrafter"/>
</dbReference>
<dbReference type="GO" id="GO:0006559">
    <property type="term" value="P:L-phenylalanine catabolic process"/>
    <property type="evidence" value="ECO:0007669"/>
    <property type="project" value="TreeGrafter"/>
</dbReference>
<dbReference type="Proteomes" id="UP000073601">
    <property type="component" value="Unassembled WGS sequence"/>
</dbReference>
<dbReference type="AlphaFoldDB" id="A0A128FHV9"/>
<keyword evidence="2" id="KW-0456">Lyase</keyword>
<dbReference type="InterPro" id="IPR036282">
    <property type="entry name" value="Glutathione-S-Trfase_C_sf"/>
</dbReference>
<dbReference type="GO" id="GO:0016034">
    <property type="term" value="F:maleylacetoacetate isomerase activity"/>
    <property type="evidence" value="ECO:0007669"/>
    <property type="project" value="TreeGrafter"/>
</dbReference>
<dbReference type="InterPro" id="IPR004045">
    <property type="entry name" value="Glutathione_S-Trfase_N"/>
</dbReference>
<dbReference type="SUPFAM" id="SSF52833">
    <property type="entry name" value="Thioredoxin-like"/>
    <property type="match status" value="1"/>
</dbReference>
<dbReference type="SUPFAM" id="SSF47616">
    <property type="entry name" value="GST C-terminal domain-like"/>
    <property type="match status" value="1"/>
</dbReference>
<dbReference type="OrthoDB" id="9799538at2"/>
<dbReference type="CDD" id="cd03194">
    <property type="entry name" value="GST_C_3"/>
    <property type="match status" value="1"/>
</dbReference>
<dbReference type="Pfam" id="PF13410">
    <property type="entry name" value="GST_C_2"/>
    <property type="match status" value="1"/>
</dbReference>
<sequence>MKLIIANKNYSTWSLRGWLVLRSFDIDFEEVDLELFTDAFYAEIDKHSGAGKVPVLVDGDVAVWDSLAICEYVNEQYLNGKGWPEDVAQRAKARALSAEMHSGFTALRGEMPMNIRSHRNVSPSEACLKDIARIDAIWTEQMAQFGDKGGWLFGGFSIADVMYAPVALRFLTYGVSVSADAQRYMNKVLDDAAMKQWIEESKLNTVVVPQGEAGEEITG</sequence>
<dbReference type="EMBL" id="FIZY01000063">
    <property type="protein sequence ID" value="CZF86378.1"/>
    <property type="molecule type" value="Genomic_DNA"/>
</dbReference>
<dbReference type="Pfam" id="PF13409">
    <property type="entry name" value="GST_N_2"/>
    <property type="match status" value="1"/>
</dbReference>
<organism evidence="2 3">
    <name type="scientific">Grimontia marina</name>
    <dbReference type="NCBI Taxonomy" id="646534"/>
    <lineage>
        <taxon>Bacteria</taxon>
        <taxon>Pseudomonadati</taxon>
        <taxon>Pseudomonadota</taxon>
        <taxon>Gammaproteobacteria</taxon>
        <taxon>Vibrionales</taxon>
        <taxon>Vibrionaceae</taxon>
        <taxon>Grimontia</taxon>
    </lineage>
</organism>
<accession>A0A128FHV9</accession>
<dbReference type="CDD" id="cd03043">
    <property type="entry name" value="GST_N_1"/>
    <property type="match status" value="1"/>
</dbReference>
<protein>
    <submittedName>
        <fullName evidence="2">Dichloromethane dehalogenase</fullName>
        <ecNumber evidence="2">4.5.1.3</ecNumber>
    </submittedName>
</protein>
<dbReference type="EC" id="4.5.1.3" evidence="2"/>
<dbReference type="Gene3D" id="3.40.30.10">
    <property type="entry name" value="Glutaredoxin"/>
    <property type="match status" value="1"/>
</dbReference>
<feature type="domain" description="GST N-terminal" evidence="1">
    <location>
        <begin position="1"/>
        <end position="81"/>
    </location>
</feature>